<organism evidence="2 3">
    <name type="scientific">Mycoplasmopsis agalactiae</name>
    <name type="common">Mycoplasma agalactiae</name>
    <dbReference type="NCBI Taxonomy" id="2110"/>
    <lineage>
        <taxon>Bacteria</taxon>
        <taxon>Bacillati</taxon>
        <taxon>Mycoplasmatota</taxon>
        <taxon>Mycoplasmoidales</taxon>
        <taxon>Metamycoplasmataceae</taxon>
        <taxon>Mycoplasmopsis</taxon>
    </lineage>
</organism>
<reference evidence="3" key="1">
    <citation type="journal article" date="2010" name="BMC Genomics">
        <title>Comparative genomic and proteomic analyses of two Mycoplasma agalactiae strains: clues to the macro- and micro-events that are shaping mycoplasma diversity.</title>
        <authorList>
            <person name="Nouvel L.X."/>
            <person name="Sirand-Pugnet P."/>
            <person name="Marenda M.S."/>
            <person name="Sagne E."/>
            <person name="Barbe V."/>
            <person name="Mangenot S."/>
            <person name="Schenowitz C."/>
            <person name="Jacob D."/>
            <person name="Barre A."/>
            <person name="Claverol S."/>
            <person name="Blanchard A."/>
            <person name="Citti C."/>
        </authorList>
    </citation>
    <scope>NUCLEOTIDE SEQUENCE [LARGE SCALE GENOMIC DNA]</scope>
    <source>
        <strain evidence="3">5632</strain>
    </source>
</reference>
<accession>D3VRJ5</accession>
<keyword evidence="1" id="KW-0812">Transmembrane</keyword>
<keyword evidence="1" id="KW-1133">Transmembrane helix</keyword>
<feature type="transmembrane region" description="Helical" evidence="1">
    <location>
        <begin position="49"/>
        <end position="67"/>
    </location>
</feature>
<evidence type="ECO:0000313" key="3">
    <source>
        <dbReference type="Proteomes" id="UP000006902"/>
    </source>
</evidence>
<sequence>MSVYLLPPHETLLLSYDRGGVGLLLWFIVSLLLFVLELLLLFTKLSLSFLGWSWPFASSFLFLFWSLDGSVGLVSLFLDSSFVFPSLHFAAIKGIEPKVISEPKNTICLFLLFIICVLYIKT</sequence>
<name>D3VRJ5_MYCAA</name>
<dbReference type="Proteomes" id="UP000006902">
    <property type="component" value="Chromosome"/>
</dbReference>
<gene>
    <name evidence="2" type="ordered locus">MAGa7390</name>
</gene>
<feature type="transmembrane region" description="Helical" evidence="1">
    <location>
        <begin position="20"/>
        <end position="42"/>
    </location>
</feature>
<dbReference type="EMBL" id="FP671138">
    <property type="protein sequence ID" value="CBH40942.1"/>
    <property type="molecule type" value="Genomic_DNA"/>
</dbReference>
<evidence type="ECO:0000313" key="2">
    <source>
        <dbReference type="EMBL" id="CBH40942.1"/>
    </source>
</evidence>
<proteinExistence type="predicted"/>
<dbReference type="AlphaFoldDB" id="D3VRJ5"/>
<dbReference type="KEGG" id="mal:MAGa7390"/>
<keyword evidence="1" id="KW-0472">Membrane</keyword>
<evidence type="ECO:0000256" key="1">
    <source>
        <dbReference type="SAM" id="Phobius"/>
    </source>
</evidence>
<protein>
    <submittedName>
        <fullName evidence="2">Uncharacterized protein</fullName>
    </submittedName>
</protein>
<feature type="transmembrane region" description="Helical" evidence="1">
    <location>
        <begin position="104"/>
        <end position="120"/>
    </location>
</feature>